<comment type="caution">
    <text evidence="2">The sequence shown here is derived from an EMBL/GenBank/DDBJ whole genome shotgun (WGS) entry which is preliminary data.</text>
</comment>
<evidence type="ECO:0000313" key="3">
    <source>
        <dbReference type="Proteomes" id="UP000765509"/>
    </source>
</evidence>
<gene>
    <name evidence="2" type="ORF">O181_115436</name>
</gene>
<keyword evidence="3" id="KW-1185">Reference proteome</keyword>
<evidence type="ECO:0000256" key="1">
    <source>
        <dbReference type="SAM" id="MobiDB-lite"/>
    </source>
</evidence>
<dbReference type="Proteomes" id="UP000765509">
    <property type="component" value="Unassembled WGS sequence"/>
</dbReference>
<feature type="region of interest" description="Disordered" evidence="1">
    <location>
        <begin position="22"/>
        <end position="46"/>
    </location>
</feature>
<sequence length="133" mass="15398">MEGDEVYAYWPLVHKEKVTGRHNPYASKPRMGHANSSRGKVMDDEDENISPTQIETNSEPSIDNFTMHVEGTQENSEFTQSMLNQSEMRQQRNQACKAHNVEKCSSQKEQHRLLKISMGLDQWYMSIVCSYLK</sequence>
<proteinExistence type="predicted"/>
<name>A0A9Q3PW71_9BASI</name>
<evidence type="ECO:0000313" key="2">
    <source>
        <dbReference type="EMBL" id="MBW0575721.1"/>
    </source>
</evidence>
<dbReference type="AlphaFoldDB" id="A0A9Q3PW71"/>
<accession>A0A9Q3PW71</accession>
<organism evidence="2 3">
    <name type="scientific">Austropuccinia psidii MF-1</name>
    <dbReference type="NCBI Taxonomy" id="1389203"/>
    <lineage>
        <taxon>Eukaryota</taxon>
        <taxon>Fungi</taxon>
        <taxon>Dikarya</taxon>
        <taxon>Basidiomycota</taxon>
        <taxon>Pucciniomycotina</taxon>
        <taxon>Pucciniomycetes</taxon>
        <taxon>Pucciniales</taxon>
        <taxon>Sphaerophragmiaceae</taxon>
        <taxon>Austropuccinia</taxon>
    </lineage>
</organism>
<reference evidence="2" key="1">
    <citation type="submission" date="2021-03" db="EMBL/GenBank/DDBJ databases">
        <title>Draft genome sequence of rust myrtle Austropuccinia psidii MF-1, a brazilian biotype.</title>
        <authorList>
            <person name="Quecine M.C."/>
            <person name="Pachon D.M.R."/>
            <person name="Bonatelli M.L."/>
            <person name="Correr F.H."/>
            <person name="Franceschini L.M."/>
            <person name="Leite T.F."/>
            <person name="Margarido G.R.A."/>
            <person name="Almeida C.A."/>
            <person name="Ferrarezi J.A."/>
            <person name="Labate C.A."/>
        </authorList>
    </citation>
    <scope>NUCLEOTIDE SEQUENCE</scope>
    <source>
        <strain evidence="2">MF-1</strain>
    </source>
</reference>
<dbReference type="EMBL" id="AVOT02096880">
    <property type="protein sequence ID" value="MBW0575721.1"/>
    <property type="molecule type" value="Genomic_DNA"/>
</dbReference>
<protein>
    <submittedName>
        <fullName evidence="2">Uncharacterized protein</fullName>
    </submittedName>
</protein>